<dbReference type="Pfam" id="PF02872">
    <property type="entry name" value="5_nucleotid_C"/>
    <property type="match status" value="1"/>
</dbReference>
<dbReference type="EMBL" id="JABZGR010000002">
    <property type="protein sequence ID" value="MBF0969687.1"/>
    <property type="molecule type" value="Genomic_DNA"/>
</dbReference>
<keyword evidence="2" id="KW-0547">Nucleotide-binding</keyword>
<proteinExistence type="inferred from homology"/>
<dbReference type="AlphaFoldDB" id="A0A929WYL3"/>
<dbReference type="GO" id="GO:0030288">
    <property type="term" value="C:outer membrane-bounded periplasmic space"/>
    <property type="evidence" value="ECO:0007669"/>
    <property type="project" value="TreeGrafter"/>
</dbReference>
<gene>
    <name evidence="5" type="ORF">HXK21_01400</name>
</gene>
<dbReference type="InterPro" id="IPR008334">
    <property type="entry name" value="5'-Nucleotdase_C"/>
</dbReference>
<accession>A0A929WYL3</accession>
<protein>
    <submittedName>
        <fullName evidence="5">Bifunctional metallophosphatase/5'-nucleotidase</fullName>
    </submittedName>
</protein>
<name>A0A929WYL3_9BACT</name>
<feature type="signal peptide" evidence="2">
    <location>
        <begin position="1"/>
        <end position="22"/>
    </location>
</feature>
<comment type="caution">
    <text evidence="5">The sequence shown here is derived from an EMBL/GenBank/DDBJ whole genome shotgun (WGS) entry which is preliminary data.</text>
</comment>
<dbReference type="SUPFAM" id="SSF55816">
    <property type="entry name" value="5'-nucleotidase (syn. UDP-sugar hydrolase), C-terminal domain"/>
    <property type="match status" value="1"/>
</dbReference>
<dbReference type="PANTHER" id="PTHR11575">
    <property type="entry name" value="5'-NUCLEOTIDASE-RELATED"/>
    <property type="match status" value="1"/>
</dbReference>
<sequence>MYMRFKLFLCSLCLALATFAQKGTIKVAVFSINDFHGAFVQNVSQAIPGAPSIWQTLDSLKAVYPYNITVAAGDNFGGSYFYRATQGQLLPVFFNDLGIRISALGNHEFDDGQASLAEKWSADPLLPRGWDITYVCSNVYDSNGRIPPYVKPFATTEIKLSPTKSLKAAFVGLLASSAPEQIRANNVVGLHFSGNYTHVLDSLAQTPGFKAVQEADLRMLLVHIGTIMKGGKPVWTDKDEENLARINDKCYQAILSGHSHEPVCGRINKAQYPVVQGWWHGNYISIMKFTVDTAAMRVLDVEPEICRVPLKSRDQLSAGPLRLQMQIDSLLQTTKTPAGVPIGTKLTTATRDMPHDRTDSYRLSEVGTLVCASFAEAYRNAAGRKDKDVIVGCSHFGSIRAGFSKGDVSVLEVGEALPFANALKAYAISGKQLKDLVNFGFHNKRYGWMQSAYLSIKRNDEGEVTAITYISPKGKKVKIKDNTKVVLIADEFMTTGGDGYPMKYFPKEQLINTKLPTTTDAFIAYLKQLPQIPF</sequence>
<evidence type="ECO:0000256" key="2">
    <source>
        <dbReference type="RuleBase" id="RU362119"/>
    </source>
</evidence>
<dbReference type="InterPro" id="IPR006179">
    <property type="entry name" value="5_nucleotidase/apyrase"/>
</dbReference>
<comment type="similarity">
    <text evidence="2">Belongs to the 5'-nucleotidase family.</text>
</comment>
<dbReference type="PRINTS" id="PR01607">
    <property type="entry name" value="APYRASEFAMLY"/>
</dbReference>
<dbReference type="Pfam" id="PF00149">
    <property type="entry name" value="Metallophos"/>
    <property type="match status" value="1"/>
</dbReference>
<evidence type="ECO:0000259" key="3">
    <source>
        <dbReference type="Pfam" id="PF00149"/>
    </source>
</evidence>
<evidence type="ECO:0000259" key="4">
    <source>
        <dbReference type="Pfam" id="PF02872"/>
    </source>
</evidence>
<dbReference type="SUPFAM" id="SSF56300">
    <property type="entry name" value="Metallo-dependent phosphatases"/>
    <property type="match status" value="1"/>
</dbReference>
<evidence type="ECO:0000313" key="6">
    <source>
        <dbReference type="Proteomes" id="UP000704068"/>
    </source>
</evidence>
<dbReference type="GO" id="GO:0009166">
    <property type="term" value="P:nucleotide catabolic process"/>
    <property type="evidence" value="ECO:0007669"/>
    <property type="project" value="InterPro"/>
</dbReference>
<organism evidence="5 6">
    <name type="scientific">Alloprevotella tannerae</name>
    <dbReference type="NCBI Taxonomy" id="76122"/>
    <lineage>
        <taxon>Bacteria</taxon>
        <taxon>Pseudomonadati</taxon>
        <taxon>Bacteroidota</taxon>
        <taxon>Bacteroidia</taxon>
        <taxon>Bacteroidales</taxon>
        <taxon>Prevotellaceae</taxon>
        <taxon>Alloprevotella</taxon>
    </lineage>
</organism>
<dbReference type="InterPro" id="IPR036907">
    <property type="entry name" value="5'-Nucleotdase_C_sf"/>
</dbReference>
<feature type="domain" description="Calcineurin-like phosphoesterase" evidence="3">
    <location>
        <begin position="32"/>
        <end position="262"/>
    </location>
</feature>
<dbReference type="GO" id="GO:0000166">
    <property type="term" value="F:nucleotide binding"/>
    <property type="evidence" value="ECO:0007669"/>
    <property type="project" value="UniProtKB-KW"/>
</dbReference>
<dbReference type="Gene3D" id="3.60.21.10">
    <property type="match status" value="1"/>
</dbReference>
<reference evidence="5" key="1">
    <citation type="submission" date="2020-04" db="EMBL/GenBank/DDBJ databases">
        <title>Deep metagenomics examines the oral microbiome during advanced dental caries in children, revealing novel taxa and co-occurrences with host molecules.</title>
        <authorList>
            <person name="Baker J.L."/>
            <person name="Morton J.T."/>
            <person name="Dinis M."/>
            <person name="Alvarez R."/>
            <person name="Tran N.C."/>
            <person name="Knight R."/>
            <person name="Edlund A."/>
        </authorList>
    </citation>
    <scope>NUCLEOTIDE SEQUENCE</scope>
    <source>
        <strain evidence="5">JCVI_34_bin.1</strain>
    </source>
</reference>
<evidence type="ECO:0000313" key="5">
    <source>
        <dbReference type="EMBL" id="MBF0969687.1"/>
    </source>
</evidence>
<dbReference type="GO" id="GO:0008253">
    <property type="term" value="F:5'-nucleotidase activity"/>
    <property type="evidence" value="ECO:0007669"/>
    <property type="project" value="TreeGrafter"/>
</dbReference>
<dbReference type="Proteomes" id="UP000704068">
    <property type="component" value="Unassembled WGS sequence"/>
</dbReference>
<dbReference type="GO" id="GO:0008768">
    <property type="term" value="F:UDP-sugar diphosphatase activity"/>
    <property type="evidence" value="ECO:0007669"/>
    <property type="project" value="TreeGrafter"/>
</dbReference>
<keyword evidence="1 2" id="KW-0732">Signal</keyword>
<dbReference type="InterPro" id="IPR029052">
    <property type="entry name" value="Metallo-depent_PP-like"/>
</dbReference>
<dbReference type="Gene3D" id="3.90.780.10">
    <property type="entry name" value="5'-Nucleotidase, C-terminal domain"/>
    <property type="match status" value="1"/>
</dbReference>
<evidence type="ECO:0000256" key="1">
    <source>
        <dbReference type="ARBA" id="ARBA00022729"/>
    </source>
</evidence>
<feature type="chain" id="PRO_5038166805" evidence="2">
    <location>
        <begin position="23"/>
        <end position="534"/>
    </location>
</feature>
<feature type="domain" description="5'-Nucleotidase C-terminal" evidence="4">
    <location>
        <begin position="353"/>
        <end position="502"/>
    </location>
</feature>
<keyword evidence="2" id="KW-0378">Hydrolase</keyword>
<dbReference type="InterPro" id="IPR004843">
    <property type="entry name" value="Calcineurin-like_PHP"/>
</dbReference>
<dbReference type="PANTHER" id="PTHR11575:SF24">
    <property type="entry name" value="5'-NUCLEOTIDASE"/>
    <property type="match status" value="1"/>
</dbReference>